<dbReference type="InterPro" id="IPR036097">
    <property type="entry name" value="HisK_dim/P_sf"/>
</dbReference>
<dbReference type="CDD" id="cd00075">
    <property type="entry name" value="HATPase"/>
    <property type="match status" value="1"/>
</dbReference>
<proteinExistence type="predicted"/>
<dbReference type="SUPFAM" id="SSF103190">
    <property type="entry name" value="Sensory domain-like"/>
    <property type="match status" value="1"/>
</dbReference>
<dbReference type="EMBL" id="CP020814">
    <property type="protein sequence ID" value="ARK30547.1"/>
    <property type="molecule type" value="Genomic_DNA"/>
</dbReference>
<dbReference type="RefSeq" id="WP_066149141.1">
    <property type="nucleotide sequence ID" value="NZ_CP020814.1"/>
</dbReference>
<organism evidence="16 17">
    <name type="scientific">Halalkalibacter krulwichiae</name>
    <dbReference type="NCBI Taxonomy" id="199441"/>
    <lineage>
        <taxon>Bacteria</taxon>
        <taxon>Bacillati</taxon>
        <taxon>Bacillota</taxon>
        <taxon>Bacilli</taxon>
        <taxon>Bacillales</taxon>
        <taxon>Bacillaceae</taxon>
        <taxon>Halalkalibacter</taxon>
    </lineage>
</organism>
<evidence type="ECO:0000256" key="9">
    <source>
        <dbReference type="ARBA" id="ARBA00022777"/>
    </source>
</evidence>
<keyword evidence="12" id="KW-0902">Two-component regulatory system</keyword>
<dbReference type="InterPro" id="IPR029151">
    <property type="entry name" value="Sensor-like_sf"/>
</dbReference>
<dbReference type="InterPro" id="IPR003661">
    <property type="entry name" value="HisK_dim/P_dom"/>
</dbReference>
<evidence type="ECO:0000256" key="7">
    <source>
        <dbReference type="ARBA" id="ARBA00022692"/>
    </source>
</evidence>
<reference evidence="16 17" key="1">
    <citation type="submission" date="2017-04" db="EMBL/GenBank/DDBJ databases">
        <title>Bacillus krulwichiae AM31D Genome sequencing and assembly.</title>
        <authorList>
            <person name="Krulwich T.A."/>
            <person name="Anastor L."/>
            <person name="Ehrlich R."/>
            <person name="Ehrlich G.D."/>
            <person name="Janto B."/>
        </authorList>
    </citation>
    <scope>NUCLEOTIDE SEQUENCE [LARGE SCALE GENOMIC DNA]</scope>
    <source>
        <strain evidence="16 17">AM31D</strain>
    </source>
</reference>
<keyword evidence="4" id="KW-1003">Cell membrane</keyword>
<evidence type="ECO:0000256" key="5">
    <source>
        <dbReference type="ARBA" id="ARBA00022553"/>
    </source>
</evidence>
<dbReference type="Gene3D" id="1.10.287.130">
    <property type="match status" value="1"/>
</dbReference>
<keyword evidence="8" id="KW-0547">Nucleotide-binding</keyword>
<feature type="transmembrane region" description="Helical" evidence="14">
    <location>
        <begin position="240"/>
        <end position="264"/>
    </location>
</feature>
<dbReference type="Pfam" id="PF02518">
    <property type="entry name" value="HATPase_c"/>
    <property type="match status" value="1"/>
</dbReference>
<dbReference type="PRINTS" id="PR00344">
    <property type="entry name" value="BCTRLSENSOR"/>
</dbReference>
<evidence type="ECO:0000256" key="2">
    <source>
        <dbReference type="ARBA" id="ARBA00004651"/>
    </source>
</evidence>
<keyword evidence="11 14" id="KW-1133">Transmembrane helix</keyword>
<evidence type="ECO:0000256" key="11">
    <source>
        <dbReference type="ARBA" id="ARBA00022989"/>
    </source>
</evidence>
<dbReference type="Gene3D" id="3.30.450.20">
    <property type="entry name" value="PAS domain"/>
    <property type="match status" value="2"/>
</dbReference>
<evidence type="ECO:0000256" key="10">
    <source>
        <dbReference type="ARBA" id="ARBA00022840"/>
    </source>
</evidence>
<dbReference type="Pfam" id="PF02743">
    <property type="entry name" value="dCache_1"/>
    <property type="match status" value="1"/>
</dbReference>
<evidence type="ECO:0000256" key="8">
    <source>
        <dbReference type="ARBA" id="ARBA00022741"/>
    </source>
</evidence>
<dbReference type="InterPro" id="IPR005467">
    <property type="entry name" value="His_kinase_dom"/>
</dbReference>
<dbReference type="InterPro" id="IPR036890">
    <property type="entry name" value="HATPase_C_sf"/>
</dbReference>
<evidence type="ECO:0000256" key="3">
    <source>
        <dbReference type="ARBA" id="ARBA00012438"/>
    </source>
</evidence>
<dbReference type="GO" id="GO:0005886">
    <property type="term" value="C:plasma membrane"/>
    <property type="evidence" value="ECO:0007669"/>
    <property type="project" value="UniProtKB-SubCell"/>
</dbReference>
<dbReference type="InterPro" id="IPR003594">
    <property type="entry name" value="HATPase_dom"/>
</dbReference>
<dbReference type="SUPFAM" id="SSF55874">
    <property type="entry name" value="ATPase domain of HSP90 chaperone/DNA topoisomerase II/histidine kinase"/>
    <property type="match status" value="1"/>
</dbReference>
<dbReference type="Gene3D" id="3.30.565.10">
    <property type="entry name" value="Histidine kinase-like ATPase, C-terminal domain"/>
    <property type="match status" value="1"/>
</dbReference>
<gene>
    <name evidence="16" type="primary">kinD_1</name>
    <name evidence="16" type="ORF">BkAM31D_12290</name>
</gene>
<dbReference type="GO" id="GO:0000155">
    <property type="term" value="F:phosphorelay sensor kinase activity"/>
    <property type="evidence" value="ECO:0007669"/>
    <property type="project" value="InterPro"/>
</dbReference>
<dbReference type="SMART" id="SM00388">
    <property type="entry name" value="HisKA"/>
    <property type="match status" value="1"/>
</dbReference>
<dbReference type="CDD" id="cd00082">
    <property type="entry name" value="HisKA"/>
    <property type="match status" value="1"/>
</dbReference>
<keyword evidence="9 16" id="KW-0418">Kinase</keyword>
<dbReference type="InterPro" id="IPR033479">
    <property type="entry name" value="dCache_1"/>
</dbReference>
<evidence type="ECO:0000256" key="14">
    <source>
        <dbReference type="SAM" id="Phobius"/>
    </source>
</evidence>
<dbReference type="SMART" id="SM00387">
    <property type="entry name" value="HATPase_c"/>
    <property type="match status" value="1"/>
</dbReference>
<evidence type="ECO:0000259" key="15">
    <source>
        <dbReference type="PROSITE" id="PS50109"/>
    </source>
</evidence>
<evidence type="ECO:0000313" key="16">
    <source>
        <dbReference type="EMBL" id="ARK30547.1"/>
    </source>
</evidence>
<dbReference type="Proteomes" id="UP000193006">
    <property type="component" value="Chromosome"/>
</dbReference>
<protein>
    <recommendedName>
        <fullName evidence="3">histidine kinase</fullName>
        <ecNumber evidence="3">2.7.13.3</ecNumber>
    </recommendedName>
</protein>
<dbReference type="Pfam" id="PF00512">
    <property type="entry name" value="HisKA"/>
    <property type="match status" value="1"/>
</dbReference>
<keyword evidence="7 14" id="KW-0812">Transmembrane</keyword>
<accession>A0A1X9MAV6</accession>
<name>A0A1X9MAV6_9BACI</name>
<sequence>MFKHFINNKKKMLTIYFLFTLVPAITISHILSLKKTQEYELEYMSQAQALANFHGYDIERFIGETISRLDMLATLININPNDLNNVEEILTRTQEKDIRFSGFYWATPDGDLIIGTNNLNGPVNVSDREYFQQAVRNGQYSISPAHIGRVTGRFVNTIAAPVFNNEEISGVLLGSIRIDKIEKSVLGKINDELIHVTDDLGQTIIQSDALLSNQNYYSHTIELDIVPWKITAYIMPEENFVYLSAFLKHLGISLIITNIFYLFLRYSLLKRRIKLEKKENEMQKIELVENLAASTAHEIRNPLTGIKGLVQLLSEKHKDEKDQLYFKIIQEEVNRINSIVSELLLLGKPTAHTLKTYDANEIIKEIEPIIRSESNYKSVDLYIDYTNYDLPILCVKDHLKQVMLNLIKNSLEAVDTSGKVVVRLEKNETYCLIQVVDNGCGMTTEVLDQVFDPFFTMKDNGTGLGLVVCRRIIRSYGGEIHINSHPNEGTKVELQIPLVKND</sequence>
<dbReference type="AlphaFoldDB" id="A0A1X9MAV6"/>
<evidence type="ECO:0000256" key="13">
    <source>
        <dbReference type="ARBA" id="ARBA00023136"/>
    </source>
</evidence>
<dbReference type="PROSITE" id="PS50109">
    <property type="entry name" value="HIS_KIN"/>
    <property type="match status" value="1"/>
</dbReference>
<evidence type="ECO:0000313" key="17">
    <source>
        <dbReference type="Proteomes" id="UP000193006"/>
    </source>
</evidence>
<dbReference type="EC" id="2.7.13.3" evidence="3"/>
<keyword evidence="5" id="KW-0597">Phosphoprotein</keyword>
<evidence type="ECO:0000256" key="6">
    <source>
        <dbReference type="ARBA" id="ARBA00022679"/>
    </source>
</evidence>
<dbReference type="KEGG" id="bkw:BkAM31D_12290"/>
<keyword evidence="10" id="KW-0067">ATP-binding</keyword>
<comment type="catalytic activity">
    <reaction evidence="1">
        <text>ATP + protein L-histidine = ADP + protein N-phospho-L-histidine.</text>
        <dbReference type="EC" id="2.7.13.3"/>
    </reaction>
</comment>
<keyword evidence="17" id="KW-1185">Reference proteome</keyword>
<dbReference type="PANTHER" id="PTHR43065">
    <property type="entry name" value="SENSOR HISTIDINE KINASE"/>
    <property type="match status" value="1"/>
</dbReference>
<dbReference type="CDD" id="cd12914">
    <property type="entry name" value="PDC1_DGC_like"/>
    <property type="match status" value="1"/>
</dbReference>
<feature type="domain" description="Histidine kinase" evidence="15">
    <location>
        <begin position="294"/>
        <end position="500"/>
    </location>
</feature>
<dbReference type="PANTHER" id="PTHR43065:SF10">
    <property type="entry name" value="PEROXIDE STRESS-ACTIVATED HISTIDINE KINASE MAK3"/>
    <property type="match status" value="1"/>
</dbReference>
<keyword evidence="13 14" id="KW-0472">Membrane</keyword>
<dbReference type="STRING" id="199441.BkAM31D_12290"/>
<evidence type="ECO:0000256" key="12">
    <source>
        <dbReference type="ARBA" id="ARBA00023012"/>
    </source>
</evidence>
<dbReference type="GO" id="GO:0005524">
    <property type="term" value="F:ATP binding"/>
    <property type="evidence" value="ECO:0007669"/>
    <property type="project" value="UniProtKB-KW"/>
</dbReference>
<comment type="subcellular location">
    <subcellularLocation>
        <location evidence="2">Cell membrane</location>
        <topology evidence="2">Multi-pass membrane protein</topology>
    </subcellularLocation>
</comment>
<dbReference type="SUPFAM" id="SSF47384">
    <property type="entry name" value="Homodimeric domain of signal transducing histidine kinase"/>
    <property type="match status" value="1"/>
</dbReference>
<keyword evidence="6 16" id="KW-0808">Transferase</keyword>
<feature type="transmembrane region" description="Helical" evidence="14">
    <location>
        <begin position="12"/>
        <end position="31"/>
    </location>
</feature>
<evidence type="ECO:0000256" key="4">
    <source>
        <dbReference type="ARBA" id="ARBA00022475"/>
    </source>
</evidence>
<evidence type="ECO:0000256" key="1">
    <source>
        <dbReference type="ARBA" id="ARBA00000085"/>
    </source>
</evidence>
<dbReference type="InterPro" id="IPR004358">
    <property type="entry name" value="Sig_transdc_His_kin-like_C"/>
</dbReference>